<comment type="similarity">
    <text evidence="2">Belongs to the zinc-containing alcohol dehydrogenase family.</text>
</comment>
<dbReference type="InterPro" id="IPR047122">
    <property type="entry name" value="Trans-enoyl_RdTase-like"/>
</dbReference>
<protein>
    <recommendedName>
        <fullName evidence="9">N-acetyltransferase domain-containing protein</fullName>
    </recommendedName>
</protein>
<dbReference type="KEGG" id="trg:TRUGW13939_11887"/>
<dbReference type="InterPro" id="IPR020846">
    <property type="entry name" value="MFS_dom"/>
</dbReference>
<reference evidence="8" key="1">
    <citation type="submission" date="2020-06" db="EMBL/GenBank/DDBJ databases">
        <title>A chromosome-scale genome assembly of Talaromyces rugulosus W13939.</title>
        <authorList>
            <person name="Wang B."/>
            <person name="Guo L."/>
            <person name="Ye K."/>
            <person name="Wang L."/>
        </authorList>
    </citation>
    <scope>NUCLEOTIDE SEQUENCE [LARGE SCALE GENOMIC DNA]</scope>
    <source>
        <strain evidence="8">W13939</strain>
    </source>
</reference>
<dbReference type="Gene3D" id="3.90.180.10">
    <property type="entry name" value="Medium-chain alcohol dehydrogenases, catalytic domain"/>
    <property type="match status" value="1"/>
</dbReference>
<evidence type="ECO:0000259" key="6">
    <source>
        <dbReference type="PROSITE" id="PS51186"/>
    </source>
</evidence>
<dbReference type="CDD" id="cd17352">
    <property type="entry name" value="MFS_MCT_SLC16"/>
    <property type="match status" value="1"/>
</dbReference>
<feature type="transmembrane region" description="Helical" evidence="4">
    <location>
        <begin position="795"/>
        <end position="813"/>
    </location>
</feature>
<dbReference type="Proteomes" id="UP000509510">
    <property type="component" value="Chromosome VI"/>
</dbReference>
<dbReference type="InterPro" id="IPR016181">
    <property type="entry name" value="Acyl_CoA_acyltransferase"/>
</dbReference>
<dbReference type="Pfam" id="PF08240">
    <property type="entry name" value="ADH_N"/>
    <property type="match status" value="1"/>
</dbReference>
<keyword evidence="4" id="KW-0472">Membrane</keyword>
<comment type="subcellular location">
    <subcellularLocation>
        <location evidence="1">Membrane</location>
        <topology evidence="1">Multi-pass membrane protein</topology>
    </subcellularLocation>
</comment>
<feature type="transmembrane region" description="Helical" evidence="4">
    <location>
        <begin position="750"/>
        <end position="775"/>
    </location>
</feature>
<dbReference type="Pfam" id="PF07690">
    <property type="entry name" value="MFS_1"/>
    <property type="match status" value="1"/>
</dbReference>
<dbReference type="Gene3D" id="3.40.50.720">
    <property type="entry name" value="NAD(P)-binding Rossmann-like Domain"/>
    <property type="match status" value="1"/>
</dbReference>
<feature type="domain" description="N-acetyltransferase" evidence="6">
    <location>
        <begin position="409"/>
        <end position="579"/>
    </location>
</feature>
<dbReference type="GO" id="GO:0016651">
    <property type="term" value="F:oxidoreductase activity, acting on NAD(P)H"/>
    <property type="evidence" value="ECO:0007669"/>
    <property type="project" value="InterPro"/>
</dbReference>
<evidence type="ECO:0008006" key="9">
    <source>
        <dbReference type="Google" id="ProtNLM"/>
    </source>
</evidence>
<keyword evidence="8" id="KW-1185">Reference proteome</keyword>
<dbReference type="OrthoDB" id="6509908at2759"/>
<accession>A0A7H8RG37</accession>
<keyword evidence="4" id="KW-1133">Transmembrane helix</keyword>
<evidence type="ECO:0000313" key="8">
    <source>
        <dbReference type="Proteomes" id="UP000509510"/>
    </source>
</evidence>
<dbReference type="PANTHER" id="PTHR45348">
    <property type="entry name" value="HYPOTHETICAL OXIDOREDUCTASE (EUROFUNG)"/>
    <property type="match status" value="1"/>
</dbReference>
<dbReference type="InterPro" id="IPR036259">
    <property type="entry name" value="MFS_trans_sf"/>
</dbReference>
<name>A0A7H8RG37_TALRU</name>
<evidence type="ECO:0000313" key="7">
    <source>
        <dbReference type="EMBL" id="QKX64711.1"/>
    </source>
</evidence>
<dbReference type="Gene3D" id="3.40.630.30">
    <property type="match status" value="1"/>
</dbReference>
<dbReference type="GO" id="GO:0016747">
    <property type="term" value="F:acyltransferase activity, transferring groups other than amino-acyl groups"/>
    <property type="evidence" value="ECO:0007669"/>
    <property type="project" value="InterPro"/>
</dbReference>
<dbReference type="GO" id="GO:0022857">
    <property type="term" value="F:transmembrane transporter activity"/>
    <property type="evidence" value="ECO:0007669"/>
    <property type="project" value="InterPro"/>
</dbReference>
<dbReference type="InterPro" id="IPR013154">
    <property type="entry name" value="ADH-like_N"/>
</dbReference>
<feature type="transmembrane region" description="Helical" evidence="4">
    <location>
        <begin position="833"/>
        <end position="856"/>
    </location>
</feature>
<feature type="transmembrane region" description="Helical" evidence="4">
    <location>
        <begin position="933"/>
        <end position="954"/>
    </location>
</feature>
<dbReference type="PANTHER" id="PTHR45348:SF2">
    <property type="entry name" value="ZINC-TYPE ALCOHOL DEHYDROGENASE-LIKE PROTEIN C2E1P3.01"/>
    <property type="match status" value="1"/>
</dbReference>
<feature type="transmembrane region" description="Helical" evidence="4">
    <location>
        <begin position="719"/>
        <end position="738"/>
    </location>
</feature>
<organism evidence="7 8">
    <name type="scientific">Talaromyces rugulosus</name>
    <name type="common">Penicillium rugulosum</name>
    <dbReference type="NCBI Taxonomy" id="121627"/>
    <lineage>
        <taxon>Eukaryota</taxon>
        <taxon>Fungi</taxon>
        <taxon>Dikarya</taxon>
        <taxon>Ascomycota</taxon>
        <taxon>Pezizomycotina</taxon>
        <taxon>Eurotiomycetes</taxon>
        <taxon>Eurotiomycetidae</taxon>
        <taxon>Eurotiales</taxon>
        <taxon>Trichocomaceae</taxon>
        <taxon>Talaromyces</taxon>
        <taxon>Talaromyces sect. Islandici</taxon>
    </lineage>
</organism>
<dbReference type="InterPro" id="IPR011701">
    <property type="entry name" value="MFS"/>
</dbReference>
<gene>
    <name evidence="7" type="ORF">TRUGW13939_11887</name>
</gene>
<dbReference type="AlphaFoldDB" id="A0A7H8RG37"/>
<dbReference type="RefSeq" id="XP_035350884.1">
    <property type="nucleotide sequence ID" value="XM_035494991.1"/>
</dbReference>
<dbReference type="GO" id="GO:0016020">
    <property type="term" value="C:membrane"/>
    <property type="evidence" value="ECO:0007669"/>
    <property type="project" value="UniProtKB-SubCell"/>
</dbReference>
<dbReference type="InterPro" id="IPR011032">
    <property type="entry name" value="GroES-like_sf"/>
</dbReference>
<dbReference type="CDD" id="cd08249">
    <property type="entry name" value="enoyl_reductase_like"/>
    <property type="match status" value="1"/>
</dbReference>
<dbReference type="GeneID" id="55999363"/>
<dbReference type="EMBL" id="CP055903">
    <property type="protein sequence ID" value="QKX64711.1"/>
    <property type="molecule type" value="Genomic_DNA"/>
</dbReference>
<dbReference type="InterPro" id="IPR036291">
    <property type="entry name" value="NAD(P)-bd_dom_sf"/>
</dbReference>
<dbReference type="SUPFAM" id="SSF55729">
    <property type="entry name" value="Acyl-CoA N-acyltransferases (Nat)"/>
    <property type="match status" value="1"/>
</dbReference>
<feature type="transmembrane region" description="Helical" evidence="4">
    <location>
        <begin position="966"/>
        <end position="987"/>
    </location>
</feature>
<evidence type="ECO:0000259" key="5">
    <source>
        <dbReference type="PROSITE" id="PS50850"/>
    </source>
</evidence>
<dbReference type="SMART" id="SM00829">
    <property type="entry name" value="PKS_ER"/>
    <property type="match status" value="1"/>
</dbReference>
<feature type="transmembrane region" description="Helical" evidence="4">
    <location>
        <begin position="868"/>
        <end position="888"/>
    </location>
</feature>
<dbReference type="PROSITE" id="PS50850">
    <property type="entry name" value="MFS"/>
    <property type="match status" value="1"/>
</dbReference>
<evidence type="ECO:0000256" key="3">
    <source>
        <dbReference type="ARBA" id="ARBA00023002"/>
    </source>
</evidence>
<feature type="transmembrane region" description="Helical" evidence="4">
    <location>
        <begin position="631"/>
        <end position="649"/>
    </location>
</feature>
<dbReference type="SUPFAM" id="SSF51735">
    <property type="entry name" value="NAD(P)-binding Rossmann-fold domains"/>
    <property type="match status" value="1"/>
</dbReference>
<dbReference type="Pfam" id="PF00583">
    <property type="entry name" value="Acetyltransf_1"/>
    <property type="match status" value="1"/>
</dbReference>
<dbReference type="SUPFAM" id="SSF50129">
    <property type="entry name" value="GroES-like"/>
    <property type="match status" value="1"/>
</dbReference>
<dbReference type="PROSITE" id="PS51186">
    <property type="entry name" value="GNAT"/>
    <property type="match status" value="1"/>
</dbReference>
<keyword evidence="4" id="KW-0812">Transmembrane</keyword>
<evidence type="ECO:0000256" key="1">
    <source>
        <dbReference type="ARBA" id="ARBA00004141"/>
    </source>
</evidence>
<dbReference type="Gene3D" id="1.20.1250.20">
    <property type="entry name" value="MFS general substrate transporter like domains"/>
    <property type="match status" value="1"/>
</dbReference>
<evidence type="ECO:0000256" key="4">
    <source>
        <dbReference type="SAM" id="Phobius"/>
    </source>
</evidence>
<keyword evidence="3" id="KW-0560">Oxidoreductase</keyword>
<feature type="transmembrane region" description="Helical" evidence="4">
    <location>
        <begin position="894"/>
        <end position="921"/>
    </location>
</feature>
<proteinExistence type="inferred from homology"/>
<dbReference type="InterPro" id="IPR000182">
    <property type="entry name" value="GNAT_dom"/>
</dbReference>
<feature type="transmembrane region" description="Helical" evidence="4">
    <location>
        <begin position="661"/>
        <end position="679"/>
    </location>
</feature>
<feature type="domain" description="Major facilitator superfamily (MFS) profile" evidence="5">
    <location>
        <begin position="592"/>
        <end position="992"/>
    </location>
</feature>
<feature type="transmembrane region" description="Helical" evidence="4">
    <location>
        <begin position="685"/>
        <end position="707"/>
    </location>
</feature>
<sequence length="996" mass="108752">MPPNQAAWITQKNGTPMVVKSAPYLTPKANEIVIKNAAVAINPMDWMLQLMGNLAFGWITYPAIFGADMTGEVTEVGSEVTRFAVGDRVLAVSTGLDPDRNNSAEGAFQNYSIAVENLASKIPADLSYEHAAVLPLGLATAASGLFLEDYMNLRWPTIPSKGPTGKAVLIWGASTSVGSNAVQLATAAGYEVFSTSSPRNFEYVRKLGASQVFDYNSKTVVKDIIDALKNKDMAGAMAIGENSVGHCIDILSKAKGNKFVTEIGGANLPKEGNVGILTIVRLMFDMLSTNLSVRYKKMRTGVSGKFVWGSDLKKTDLGNAIFGEFLPKALAEKKYLAAPEPEIVGHGLEDVQQALDLQRRGVSAKKLSVFTYTKTATSPALIREPRMADFIFDPAVISPETKALYPEGYTMRPLARDDYHRGFLNCLQDLTWTGETTEEQFNERFDWQKTHGKGWYYCVVIVDATDRIVGTGTVVVEKKFIQGLASLGHIEDICIAKDHQGKHFGQKLINTLDAIAAAVGCHQTVLNCSPRNEAFYAKRLTLFSHATEMTGKIEMSPNFKYPEHNNNNSVAVEDVANNEKALVSNSSLEKWLTVVAGFCVFVNSWGLLSTYGAFQEYYQTVLLPTVSPSAISWVGSAQATFIVLLGVFTGPMVDAGYVRPLMIVGCFLTVLGMMMTSLATSYYQILLAQGFCVGIGGGIAYIPSLAVISSNFNANKRPIAIGLASIGSSIGSVIYPILFRRLQPKIGFPWTVRIIAFITLILALLICIILCRHPVRAASTRRSLIDRRAFMEPTFMLYSVSLTCVMLAYYIPIFYVPTYARTSRLHVSKDLSFYMLAIINGASTFGRTIPYMVLNISKGENKKIIKPIYILVFSTAGSALAIFTWLAITSTAGFIVWLCYWGFLTGILVTAPTTIISHPILCPDMHYIGTRLGMMWGISSFGGLAGTPIAGALVNLETGEFWKAQVFGGCMMVAAVLLQVWPTVQVIRHDRRVSSS</sequence>
<evidence type="ECO:0000256" key="2">
    <source>
        <dbReference type="ARBA" id="ARBA00008072"/>
    </source>
</evidence>
<dbReference type="CDD" id="cd04301">
    <property type="entry name" value="NAT_SF"/>
    <property type="match status" value="1"/>
</dbReference>
<dbReference type="SUPFAM" id="SSF103473">
    <property type="entry name" value="MFS general substrate transporter"/>
    <property type="match status" value="1"/>
</dbReference>
<dbReference type="InterPro" id="IPR020843">
    <property type="entry name" value="ER"/>
</dbReference>